<dbReference type="Proteomes" id="UP000032336">
    <property type="component" value="Unassembled WGS sequence"/>
</dbReference>
<proteinExistence type="predicted"/>
<name>A0A0D8FTD6_9ACTN</name>
<accession>A0A0D8FTD6</accession>
<sequence>MTDRVGACLELLTIINDPIAAWCGNGWDDPSPTTVRHYQDF</sequence>
<evidence type="ECO:0000313" key="1">
    <source>
        <dbReference type="EMBL" id="KJE76543.1"/>
    </source>
</evidence>
<protein>
    <submittedName>
        <fullName evidence="1">Uncharacterized protein</fullName>
    </submittedName>
</protein>
<keyword evidence="2" id="KW-1185">Reference proteome</keyword>
<evidence type="ECO:0000313" key="2">
    <source>
        <dbReference type="Proteomes" id="UP000032336"/>
    </source>
</evidence>
<dbReference type="EMBL" id="JXUW01000015">
    <property type="protein sequence ID" value="KJE76543.1"/>
    <property type="molecule type" value="Genomic_DNA"/>
</dbReference>
<organism evidence="1 2">
    <name type="scientific">Ferrimicrobium acidiphilum DSM 19497</name>
    <dbReference type="NCBI Taxonomy" id="1121877"/>
    <lineage>
        <taxon>Bacteria</taxon>
        <taxon>Bacillati</taxon>
        <taxon>Actinomycetota</taxon>
        <taxon>Acidimicrobiia</taxon>
        <taxon>Acidimicrobiales</taxon>
        <taxon>Acidimicrobiaceae</taxon>
        <taxon>Ferrimicrobium</taxon>
    </lineage>
</organism>
<reference evidence="1 2" key="1">
    <citation type="submission" date="2015-01" db="EMBL/GenBank/DDBJ databases">
        <title>Draft genome of the acidophilic iron oxidizer Ferrimicrobium acidiphilum strain T23.</title>
        <authorList>
            <person name="Poehlein A."/>
            <person name="Eisen S."/>
            <person name="Schloemann M."/>
            <person name="Johnson B.D."/>
            <person name="Daniel R."/>
            <person name="Muehling M."/>
        </authorList>
    </citation>
    <scope>NUCLEOTIDE SEQUENCE [LARGE SCALE GENOMIC DNA]</scope>
    <source>
        <strain evidence="1 2">T23</strain>
    </source>
</reference>
<gene>
    <name evidence="1" type="ORF">FEAC_17700</name>
</gene>
<comment type="caution">
    <text evidence="1">The sequence shown here is derived from an EMBL/GenBank/DDBJ whole genome shotgun (WGS) entry which is preliminary data.</text>
</comment>
<dbReference type="AlphaFoldDB" id="A0A0D8FTD6"/>